<keyword evidence="5" id="KW-1185">Reference proteome</keyword>
<keyword evidence="1 4" id="KW-0808">Transferase</keyword>
<proteinExistence type="predicted"/>
<dbReference type="Pfam" id="PF00534">
    <property type="entry name" value="Glycos_transf_1"/>
    <property type="match status" value="1"/>
</dbReference>
<dbReference type="InterPro" id="IPR001296">
    <property type="entry name" value="Glyco_trans_1"/>
</dbReference>
<accession>A0A2N7WKJ9</accession>
<evidence type="ECO:0000259" key="2">
    <source>
        <dbReference type="Pfam" id="PF00534"/>
    </source>
</evidence>
<dbReference type="STRING" id="863227.GCA_000373005_05238"/>
<dbReference type="Proteomes" id="UP000235777">
    <property type="component" value="Unassembled WGS sequence"/>
</dbReference>
<evidence type="ECO:0000313" key="4">
    <source>
        <dbReference type="EMBL" id="PMS29871.1"/>
    </source>
</evidence>
<dbReference type="GO" id="GO:0009103">
    <property type="term" value="P:lipopolysaccharide biosynthetic process"/>
    <property type="evidence" value="ECO:0007669"/>
    <property type="project" value="TreeGrafter"/>
</dbReference>
<dbReference type="PANTHER" id="PTHR46401:SF2">
    <property type="entry name" value="GLYCOSYLTRANSFERASE WBBK-RELATED"/>
    <property type="match status" value="1"/>
</dbReference>
<organism evidence="4 5">
    <name type="scientific">Trinickia symbiotica</name>
    <dbReference type="NCBI Taxonomy" id="863227"/>
    <lineage>
        <taxon>Bacteria</taxon>
        <taxon>Pseudomonadati</taxon>
        <taxon>Pseudomonadota</taxon>
        <taxon>Betaproteobacteria</taxon>
        <taxon>Burkholderiales</taxon>
        <taxon>Burkholderiaceae</taxon>
        <taxon>Trinickia</taxon>
    </lineage>
</organism>
<name>A0A2N7WKJ9_9BURK</name>
<dbReference type="PANTHER" id="PTHR46401">
    <property type="entry name" value="GLYCOSYLTRANSFERASE WBBK-RELATED"/>
    <property type="match status" value="1"/>
</dbReference>
<dbReference type="InterPro" id="IPR022623">
    <property type="entry name" value="Glyco_trans_4"/>
</dbReference>
<feature type="domain" description="Glycosyl transferase family 1" evidence="2">
    <location>
        <begin position="219"/>
        <end position="386"/>
    </location>
</feature>
<protein>
    <submittedName>
        <fullName evidence="4">Glycosyl transferase family 1</fullName>
    </submittedName>
</protein>
<evidence type="ECO:0000256" key="1">
    <source>
        <dbReference type="ARBA" id="ARBA00022679"/>
    </source>
</evidence>
<dbReference type="EMBL" id="PNYC01000037">
    <property type="protein sequence ID" value="PMS29871.1"/>
    <property type="molecule type" value="Genomic_DNA"/>
</dbReference>
<dbReference type="RefSeq" id="WP_020566555.1">
    <property type="nucleotide sequence ID" value="NZ_KB890218.1"/>
</dbReference>
<evidence type="ECO:0000259" key="3">
    <source>
        <dbReference type="Pfam" id="PF12000"/>
    </source>
</evidence>
<dbReference type="Pfam" id="PF12000">
    <property type="entry name" value="Glyco_trans_4_3"/>
    <property type="match status" value="1"/>
</dbReference>
<dbReference type="GO" id="GO:0016757">
    <property type="term" value="F:glycosyltransferase activity"/>
    <property type="evidence" value="ECO:0007669"/>
    <property type="project" value="InterPro"/>
</dbReference>
<reference evidence="4 5" key="1">
    <citation type="submission" date="2018-01" db="EMBL/GenBank/DDBJ databases">
        <title>Whole genome analyses suggest that Burkholderia sensu lato contains two further novel genera in the rhizoxinica-symbiotica group Mycetohabitans gen. nov., and Trinickia gen. nov.: implications for the evolution of diazotrophy and nodulation in the Burkholderiaceae.</title>
        <authorList>
            <person name="Estrada-de los Santos P."/>
            <person name="Palmer M."/>
            <person name="Chavez-Ramirez B."/>
            <person name="Beukes C."/>
            <person name="Steenkamp E.T."/>
            <person name="Hirsch A.M."/>
            <person name="Manyaka P."/>
            <person name="Maluk M."/>
            <person name="Lafos M."/>
            <person name="Crook M."/>
            <person name="Gross E."/>
            <person name="Simon M.F."/>
            <person name="Bueno dos Reis Junior F."/>
            <person name="Poole P.S."/>
            <person name="Venter S.N."/>
            <person name="James E.K."/>
        </authorList>
    </citation>
    <scope>NUCLEOTIDE SEQUENCE [LARGE SCALE GENOMIC DNA]</scope>
    <source>
        <strain evidence="4 5">JPY 581</strain>
    </source>
</reference>
<dbReference type="SUPFAM" id="SSF53756">
    <property type="entry name" value="UDP-Glycosyltransferase/glycogen phosphorylase"/>
    <property type="match status" value="1"/>
</dbReference>
<evidence type="ECO:0000313" key="5">
    <source>
        <dbReference type="Proteomes" id="UP000235777"/>
    </source>
</evidence>
<sequence length="429" mass="48036">MRILFIHQNLPGQFRHLMDHYGPMPGVEVFGLGDASRIRENFAQCSHNVKIFGYAFARQIGRASQSALGSTEMLLRRGAAVAKSLKTLRDKGLHPDVIYGHPGWGEMLYVRDIFPDAKVVNYCEFYFNRRGQDYGFDDEFMPARSDDLSVGTENMVHALSLIASNLGISPTRWQHSRYPTELRSKIATVHDGVDTHLIKPAPSATVALPSSSLTLSSRDEVITFVSRNLEPYRGFHVFMRALPELLRHCPRAHVLIVGGDDVSYSRPLRGRTYRQHFIEEVGDRLDLSRVHFLGRLSYTDYLRVLQISTAHIYLTYPFVLSWSMLEAMAAGCVVVGSRTAPVEEVIENGCNGILVDFFDREHLIEAVIGVCANREAHSAMRSAARATVVSRYDLETVCLPRQVALLEGGEAAPRRELAVTDSSGPTMQR</sequence>
<feature type="domain" description="Glycosyl transferase family 4" evidence="3">
    <location>
        <begin position="46"/>
        <end position="197"/>
    </location>
</feature>
<gene>
    <name evidence="4" type="ORF">C0Z20_30555</name>
</gene>
<dbReference type="OrthoDB" id="5416057at2"/>
<dbReference type="AlphaFoldDB" id="A0A2N7WKJ9"/>
<comment type="caution">
    <text evidence="4">The sequence shown here is derived from an EMBL/GenBank/DDBJ whole genome shotgun (WGS) entry which is preliminary data.</text>
</comment>
<dbReference type="Gene3D" id="3.40.50.2000">
    <property type="entry name" value="Glycogen Phosphorylase B"/>
    <property type="match status" value="2"/>
</dbReference>